<dbReference type="Proteomes" id="UP000185744">
    <property type="component" value="Unassembled WGS sequence"/>
</dbReference>
<protein>
    <submittedName>
        <fullName evidence="1">Uncharacterized protein</fullName>
    </submittedName>
</protein>
<organism evidence="1 2">
    <name type="scientific">Methanohalarchaeum thermophilum</name>
    <dbReference type="NCBI Taxonomy" id="1903181"/>
    <lineage>
        <taxon>Archaea</taxon>
        <taxon>Methanobacteriati</taxon>
        <taxon>Methanobacteriota</taxon>
        <taxon>Methanonatronarchaeia</taxon>
        <taxon>Methanonatronarchaeales</taxon>
        <taxon>Methanonatronarchaeaceae</taxon>
        <taxon>Candidatus Methanohalarchaeum</taxon>
    </lineage>
</organism>
<evidence type="ECO:0000313" key="2">
    <source>
        <dbReference type="Proteomes" id="UP000185744"/>
    </source>
</evidence>
<keyword evidence="2" id="KW-1185">Reference proteome</keyword>
<evidence type="ECO:0000313" key="1">
    <source>
        <dbReference type="EMBL" id="OKY78244.1"/>
    </source>
</evidence>
<comment type="caution">
    <text evidence="1">The sequence shown here is derived from an EMBL/GenBank/DDBJ whole genome shotgun (WGS) entry which is preliminary data.</text>
</comment>
<proteinExistence type="predicted"/>
<accession>A0A1Q6DV57</accession>
<gene>
    <name evidence="1" type="ORF">BTN85_0731</name>
</gene>
<name>A0A1Q6DV57_METT1</name>
<dbReference type="SUPFAM" id="SSF52980">
    <property type="entry name" value="Restriction endonuclease-like"/>
    <property type="match status" value="1"/>
</dbReference>
<dbReference type="EMBL" id="MSDW01000001">
    <property type="protein sequence ID" value="OKY78244.1"/>
    <property type="molecule type" value="Genomic_DNA"/>
</dbReference>
<reference evidence="1" key="1">
    <citation type="submission" date="2016-12" db="EMBL/GenBank/DDBJ databases">
        <title>Discovery of methanogenic haloarchaea.</title>
        <authorList>
            <person name="Sorokin D.Y."/>
            <person name="Makarova K.S."/>
            <person name="Abbas B."/>
            <person name="Ferrer M."/>
            <person name="Golyshin P.N."/>
        </authorList>
    </citation>
    <scope>NUCLEOTIDE SEQUENCE [LARGE SCALE GENOMIC DNA]</scope>
    <source>
        <strain evidence="1">HMET1</strain>
    </source>
</reference>
<dbReference type="InParanoid" id="A0A1Q6DV57"/>
<dbReference type="InterPro" id="IPR011335">
    <property type="entry name" value="Restrct_endonuc-II-like"/>
</dbReference>
<sequence>MSNYYDKVKDKEEKLTKKVVSLLRESGFNVHRISIEENNRGPDIEATYENGDVVIEIKAFHKNKGSLTPAFEQIRDYAKKGEEKWVITTSDVNPLFIPDDIRLFRGRDILEKIDKTKLNKKDIRWVREAEIKKDPDKLEIEKEVNEKKRSSSEFLTANQLSDMDSGNLDNINLDRLATDILNQIKLGNRTIPKIAEEIETPCSIVESKVKFLIEKDILSVKN</sequence>
<dbReference type="AlphaFoldDB" id="A0A1Q6DV57"/>